<dbReference type="InterPro" id="IPR001623">
    <property type="entry name" value="DnaJ_domain"/>
</dbReference>
<dbReference type="OrthoDB" id="445556at2759"/>
<evidence type="ECO:0000313" key="4">
    <source>
        <dbReference type="Proteomes" id="UP000030748"/>
    </source>
</evidence>
<protein>
    <recommendedName>
        <fullName evidence="2">J domain-containing protein</fullName>
    </recommendedName>
</protein>
<dbReference type="PANTHER" id="PTHR45090:SF4">
    <property type="entry name" value="J DOMAIN-CONTAINING PROTEIN"/>
    <property type="match status" value="1"/>
</dbReference>
<proteinExistence type="predicted"/>
<dbReference type="SUPFAM" id="SSF46565">
    <property type="entry name" value="Chaperone J-domain"/>
    <property type="match status" value="1"/>
</dbReference>
<dbReference type="EMBL" id="KI630454">
    <property type="protein sequence ID" value="EYU39218.1"/>
    <property type="molecule type" value="Genomic_DNA"/>
</dbReference>
<dbReference type="CDD" id="cd06257">
    <property type="entry name" value="DnaJ"/>
    <property type="match status" value="1"/>
</dbReference>
<feature type="domain" description="J" evidence="2">
    <location>
        <begin position="58"/>
        <end position="126"/>
    </location>
</feature>
<reference evidence="3 4" key="1">
    <citation type="journal article" date="2013" name="Proc. Natl. Acad. Sci. U.S.A.">
        <title>Fine-scale variation in meiotic recombination in Mimulus inferred from population shotgun sequencing.</title>
        <authorList>
            <person name="Hellsten U."/>
            <person name="Wright K.M."/>
            <person name="Jenkins J."/>
            <person name="Shu S."/>
            <person name="Yuan Y."/>
            <person name="Wessler S.R."/>
            <person name="Schmutz J."/>
            <person name="Willis J.H."/>
            <person name="Rokhsar D.S."/>
        </authorList>
    </citation>
    <scope>NUCLEOTIDE SEQUENCE [LARGE SCALE GENOMIC DNA]</scope>
    <source>
        <strain evidence="4">cv. DUN x IM62</strain>
    </source>
</reference>
<dbReference type="OMA" id="FTRRFIM"/>
<dbReference type="AlphaFoldDB" id="A0A022RHF6"/>
<dbReference type="PRINTS" id="PR00625">
    <property type="entry name" value="JDOMAIN"/>
</dbReference>
<dbReference type="PhylomeDB" id="A0A022RHF6"/>
<evidence type="ECO:0000313" key="3">
    <source>
        <dbReference type="EMBL" id="EYU39218.1"/>
    </source>
</evidence>
<evidence type="ECO:0000259" key="2">
    <source>
        <dbReference type="PROSITE" id="PS50076"/>
    </source>
</evidence>
<dbReference type="PROSITE" id="PS50076">
    <property type="entry name" value="DNAJ_2"/>
    <property type="match status" value="1"/>
</dbReference>
<sequence>MNQPKPISQNQFHSPRSQFTESRISIRNSPIGPPRRARPEVKAALHGPPAECEEEEYSLYEVLGIGESGSTLSDIKKAYKEMARKYHPDVSPPDRVDEFTRRFIMVKQAYDILSNPERRASYDRDFSQGFKGYAFSARKSYKYDQKMEEKREWKIRWQSQLDELKKKKSKNSSKDRMSWGART</sequence>
<dbReference type="Proteomes" id="UP000030748">
    <property type="component" value="Unassembled WGS sequence"/>
</dbReference>
<feature type="region of interest" description="Disordered" evidence="1">
    <location>
        <begin position="164"/>
        <end position="183"/>
    </location>
</feature>
<dbReference type="InterPro" id="IPR036869">
    <property type="entry name" value="J_dom_sf"/>
</dbReference>
<feature type="region of interest" description="Disordered" evidence="1">
    <location>
        <begin position="1"/>
        <end position="49"/>
    </location>
</feature>
<organism evidence="3 4">
    <name type="scientific">Erythranthe guttata</name>
    <name type="common">Yellow monkey flower</name>
    <name type="synonym">Mimulus guttatus</name>
    <dbReference type="NCBI Taxonomy" id="4155"/>
    <lineage>
        <taxon>Eukaryota</taxon>
        <taxon>Viridiplantae</taxon>
        <taxon>Streptophyta</taxon>
        <taxon>Embryophyta</taxon>
        <taxon>Tracheophyta</taxon>
        <taxon>Spermatophyta</taxon>
        <taxon>Magnoliopsida</taxon>
        <taxon>eudicotyledons</taxon>
        <taxon>Gunneridae</taxon>
        <taxon>Pentapetalae</taxon>
        <taxon>asterids</taxon>
        <taxon>lamiids</taxon>
        <taxon>Lamiales</taxon>
        <taxon>Phrymaceae</taxon>
        <taxon>Erythranthe</taxon>
    </lineage>
</organism>
<gene>
    <name evidence="3" type="ORF">MIMGU_mgv1a014636mg</name>
</gene>
<dbReference type="Pfam" id="PF00226">
    <property type="entry name" value="DnaJ"/>
    <property type="match status" value="1"/>
</dbReference>
<accession>A0A022RHF6</accession>
<keyword evidence="4" id="KW-1185">Reference proteome</keyword>
<dbReference type="PROSITE" id="PS00636">
    <property type="entry name" value="DNAJ_1"/>
    <property type="match status" value="1"/>
</dbReference>
<dbReference type="GO" id="GO:0009507">
    <property type="term" value="C:chloroplast"/>
    <property type="evidence" value="ECO:0000318"/>
    <property type="project" value="GO_Central"/>
</dbReference>
<dbReference type="SMART" id="SM00271">
    <property type="entry name" value="DnaJ"/>
    <property type="match status" value="1"/>
</dbReference>
<name>A0A022RHF6_ERYGU</name>
<dbReference type="KEGG" id="egt:105955986"/>
<dbReference type="Gene3D" id="1.10.287.110">
    <property type="entry name" value="DnaJ domain"/>
    <property type="match status" value="1"/>
</dbReference>
<dbReference type="InterPro" id="IPR053232">
    <property type="entry name" value="DnaJ_C/III_chloroplastic"/>
</dbReference>
<dbReference type="eggNOG" id="KOG0712">
    <property type="taxonomic scope" value="Eukaryota"/>
</dbReference>
<dbReference type="InterPro" id="IPR018253">
    <property type="entry name" value="DnaJ_domain_CS"/>
</dbReference>
<dbReference type="PANTHER" id="PTHR45090">
    <property type="entry name" value="CHAPERONE PROTEIN DNAJ 20 CHLOROPLASTIC"/>
    <property type="match status" value="1"/>
</dbReference>
<evidence type="ECO:0000256" key="1">
    <source>
        <dbReference type="SAM" id="MobiDB-lite"/>
    </source>
</evidence>
<dbReference type="STRING" id="4155.A0A022RHF6"/>
<feature type="compositionally biased region" description="Polar residues" evidence="1">
    <location>
        <begin position="1"/>
        <end position="28"/>
    </location>
</feature>